<accession>A0A9P4R807</accession>
<gene>
    <name evidence="1" type="ORF">EJ04DRAFT_52529</name>
</gene>
<dbReference type="Proteomes" id="UP000799444">
    <property type="component" value="Unassembled WGS sequence"/>
</dbReference>
<protein>
    <submittedName>
        <fullName evidence="1">Uncharacterized protein</fullName>
    </submittedName>
</protein>
<dbReference type="AlphaFoldDB" id="A0A9P4R807"/>
<evidence type="ECO:0000313" key="2">
    <source>
        <dbReference type="Proteomes" id="UP000799444"/>
    </source>
</evidence>
<dbReference type="EMBL" id="ML996109">
    <property type="protein sequence ID" value="KAF2738427.1"/>
    <property type="molecule type" value="Genomic_DNA"/>
</dbReference>
<comment type="caution">
    <text evidence="1">The sequence shown here is derived from an EMBL/GenBank/DDBJ whole genome shotgun (WGS) entry which is preliminary data.</text>
</comment>
<name>A0A9P4R807_9PLEO</name>
<organism evidence="1 2">
    <name type="scientific">Polyplosphaeria fusca</name>
    <dbReference type="NCBI Taxonomy" id="682080"/>
    <lineage>
        <taxon>Eukaryota</taxon>
        <taxon>Fungi</taxon>
        <taxon>Dikarya</taxon>
        <taxon>Ascomycota</taxon>
        <taxon>Pezizomycotina</taxon>
        <taxon>Dothideomycetes</taxon>
        <taxon>Pleosporomycetidae</taxon>
        <taxon>Pleosporales</taxon>
        <taxon>Tetraplosphaeriaceae</taxon>
        <taxon>Polyplosphaeria</taxon>
    </lineage>
</organism>
<sequence>MGIIASLCIPAPWDPVGLCMSADADISLCSITGTLTTIERCLASPPYSSPDSAIYRLKGPSPESEHASTLVVSSFGLSDTPE</sequence>
<proteinExistence type="predicted"/>
<reference evidence="1" key="1">
    <citation type="journal article" date="2020" name="Stud. Mycol.">
        <title>101 Dothideomycetes genomes: a test case for predicting lifestyles and emergence of pathogens.</title>
        <authorList>
            <person name="Haridas S."/>
            <person name="Albert R."/>
            <person name="Binder M."/>
            <person name="Bloem J."/>
            <person name="Labutti K."/>
            <person name="Salamov A."/>
            <person name="Andreopoulos B."/>
            <person name="Baker S."/>
            <person name="Barry K."/>
            <person name="Bills G."/>
            <person name="Bluhm B."/>
            <person name="Cannon C."/>
            <person name="Castanera R."/>
            <person name="Culley D."/>
            <person name="Daum C."/>
            <person name="Ezra D."/>
            <person name="Gonzalez J."/>
            <person name="Henrissat B."/>
            <person name="Kuo A."/>
            <person name="Liang C."/>
            <person name="Lipzen A."/>
            <person name="Lutzoni F."/>
            <person name="Magnuson J."/>
            <person name="Mondo S."/>
            <person name="Nolan M."/>
            <person name="Ohm R."/>
            <person name="Pangilinan J."/>
            <person name="Park H.-J."/>
            <person name="Ramirez L."/>
            <person name="Alfaro M."/>
            <person name="Sun H."/>
            <person name="Tritt A."/>
            <person name="Yoshinaga Y."/>
            <person name="Zwiers L.-H."/>
            <person name="Turgeon B."/>
            <person name="Goodwin S."/>
            <person name="Spatafora J."/>
            <person name="Crous P."/>
            <person name="Grigoriev I."/>
        </authorList>
    </citation>
    <scope>NUCLEOTIDE SEQUENCE</scope>
    <source>
        <strain evidence="1">CBS 125425</strain>
    </source>
</reference>
<keyword evidence="2" id="KW-1185">Reference proteome</keyword>
<evidence type="ECO:0000313" key="1">
    <source>
        <dbReference type="EMBL" id="KAF2738427.1"/>
    </source>
</evidence>